<name>A0ABT8M9N6_9EURY</name>
<dbReference type="RefSeq" id="WP_301663762.1">
    <property type="nucleotide sequence ID" value="NZ_VCYH01000004.1"/>
</dbReference>
<comment type="caution">
    <text evidence="1">The sequence shown here is derived from an EMBL/GenBank/DDBJ whole genome shotgun (WGS) entry which is preliminary data.</text>
</comment>
<evidence type="ECO:0000313" key="1">
    <source>
        <dbReference type="EMBL" id="MDN7024643.1"/>
    </source>
</evidence>
<accession>A0ABT8M9N6</accession>
<evidence type="ECO:0000313" key="2">
    <source>
        <dbReference type="Proteomes" id="UP001168338"/>
    </source>
</evidence>
<organism evidence="1 2">
    <name type="scientific">Methanoculleus frigidifontis</name>
    <dbReference type="NCBI Taxonomy" id="2584085"/>
    <lineage>
        <taxon>Archaea</taxon>
        <taxon>Methanobacteriati</taxon>
        <taxon>Methanobacteriota</taxon>
        <taxon>Stenosarchaea group</taxon>
        <taxon>Methanomicrobia</taxon>
        <taxon>Methanomicrobiales</taxon>
        <taxon>Methanomicrobiaceae</taxon>
        <taxon>Methanoculleus</taxon>
    </lineage>
</organism>
<reference evidence="1" key="1">
    <citation type="submission" date="2019-05" db="EMBL/GenBank/DDBJ databases">
        <title>Methanoculleus sp. FWC-SCC1, a methanogenic archaeon isolated from deep marine cold seep.</title>
        <authorList>
            <person name="Chen Y.-W."/>
            <person name="Chen S.-C."/>
            <person name="Teng N.-H."/>
            <person name="Lai M.-C."/>
        </authorList>
    </citation>
    <scope>NUCLEOTIDE SEQUENCE</scope>
    <source>
        <strain evidence="1">FWC-SCC1</strain>
    </source>
</reference>
<protein>
    <submittedName>
        <fullName evidence="1">Uncharacterized protein</fullName>
    </submittedName>
</protein>
<gene>
    <name evidence="1" type="ORF">FGU65_07030</name>
</gene>
<proteinExistence type="predicted"/>
<keyword evidence="2" id="KW-1185">Reference proteome</keyword>
<dbReference type="Proteomes" id="UP001168338">
    <property type="component" value="Unassembled WGS sequence"/>
</dbReference>
<sequence length="106" mass="12306">MDHRKVLRGEGDELAIYATIARALENLEEFPFLIEAIYREAMELGDEDLDRIRFALVRLQVYADIHRYENTEETHKMQYVAQVLERVLFGGLLLEGKESGDTCRMG</sequence>
<dbReference type="EMBL" id="VCYH01000004">
    <property type="protein sequence ID" value="MDN7024643.1"/>
    <property type="molecule type" value="Genomic_DNA"/>
</dbReference>